<dbReference type="Proteomes" id="UP000032233">
    <property type="component" value="Unassembled WGS sequence"/>
</dbReference>
<gene>
    <name evidence="3" type="ORF">X474_08520</name>
</gene>
<organism evidence="3 4">
    <name type="scientific">Dethiosulfatarculus sandiegensis</name>
    <dbReference type="NCBI Taxonomy" id="1429043"/>
    <lineage>
        <taxon>Bacteria</taxon>
        <taxon>Pseudomonadati</taxon>
        <taxon>Thermodesulfobacteriota</taxon>
        <taxon>Desulfarculia</taxon>
        <taxon>Desulfarculales</taxon>
        <taxon>Desulfarculaceae</taxon>
        <taxon>Dethiosulfatarculus</taxon>
    </lineage>
</organism>
<evidence type="ECO:0000256" key="2">
    <source>
        <dbReference type="SAM" id="Phobius"/>
    </source>
</evidence>
<evidence type="ECO:0000256" key="1">
    <source>
        <dbReference type="SAM" id="MobiDB-lite"/>
    </source>
</evidence>
<feature type="transmembrane region" description="Helical" evidence="2">
    <location>
        <begin position="80"/>
        <end position="101"/>
    </location>
</feature>
<keyword evidence="2" id="KW-0812">Transmembrane</keyword>
<keyword evidence="2" id="KW-1133">Transmembrane helix</keyword>
<evidence type="ECO:0000313" key="4">
    <source>
        <dbReference type="Proteomes" id="UP000032233"/>
    </source>
</evidence>
<feature type="region of interest" description="Disordered" evidence="1">
    <location>
        <begin position="1"/>
        <end position="43"/>
    </location>
</feature>
<dbReference type="InParanoid" id="A0A0D2JYP2"/>
<dbReference type="EMBL" id="AZAC01000010">
    <property type="protein sequence ID" value="KIX14680.1"/>
    <property type="molecule type" value="Genomic_DNA"/>
</dbReference>
<dbReference type="STRING" id="1429043.X474_08520"/>
<dbReference type="AlphaFoldDB" id="A0A0D2JYP2"/>
<accession>A0A0D2JYP2</accession>
<keyword evidence="2" id="KW-0472">Membrane</keyword>
<protein>
    <submittedName>
        <fullName evidence="3">Uncharacterized protein</fullName>
    </submittedName>
</protein>
<keyword evidence="4" id="KW-1185">Reference proteome</keyword>
<reference evidence="3 4" key="1">
    <citation type="submission" date="2013-11" db="EMBL/GenBank/DDBJ databases">
        <title>Metagenomic analysis of a methanogenic consortium involved in long chain n-alkane degradation.</title>
        <authorList>
            <person name="Davidova I.A."/>
            <person name="Callaghan A.V."/>
            <person name="Wawrik B."/>
            <person name="Pruitt S."/>
            <person name="Marks C."/>
            <person name="Duncan K.E."/>
            <person name="Suflita J.M."/>
        </authorList>
    </citation>
    <scope>NUCLEOTIDE SEQUENCE [LARGE SCALE GENOMIC DNA]</scope>
    <source>
        <strain evidence="3 4">SPR</strain>
    </source>
</reference>
<name>A0A0D2JYP2_9BACT</name>
<evidence type="ECO:0000313" key="3">
    <source>
        <dbReference type="EMBL" id="KIX14680.1"/>
    </source>
</evidence>
<comment type="caution">
    <text evidence="3">The sequence shown here is derived from an EMBL/GenBank/DDBJ whole genome shotgun (WGS) entry which is preliminary data.</text>
</comment>
<sequence>MEAGRIRNAANRPHFNADADPLSHGQATKLAAAPPPLRHKAGAPLSMSKAEPGVYWTACAKCPVAIYGNYSINRPGGRGAFSSFMVAAISFPFQALIMQAMGLHN</sequence>
<proteinExistence type="predicted"/>